<organism evidence="2 3">
    <name type="scientific">Cucurbitaria berberidis CBS 394.84</name>
    <dbReference type="NCBI Taxonomy" id="1168544"/>
    <lineage>
        <taxon>Eukaryota</taxon>
        <taxon>Fungi</taxon>
        <taxon>Dikarya</taxon>
        <taxon>Ascomycota</taxon>
        <taxon>Pezizomycotina</taxon>
        <taxon>Dothideomycetes</taxon>
        <taxon>Pleosporomycetidae</taxon>
        <taxon>Pleosporales</taxon>
        <taxon>Pleosporineae</taxon>
        <taxon>Cucurbitariaceae</taxon>
        <taxon>Cucurbitaria</taxon>
    </lineage>
</organism>
<feature type="region of interest" description="Disordered" evidence="1">
    <location>
        <begin position="427"/>
        <end position="454"/>
    </location>
</feature>
<feature type="compositionally biased region" description="Basic and acidic residues" evidence="1">
    <location>
        <begin position="688"/>
        <end position="702"/>
    </location>
</feature>
<feature type="compositionally biased region" description="Pro residues" evidence="1">
    <location>
        <begin position="438"/>
        <end position="448"/>
    </location>
</feature>
<evidence type="ECO:0000256" key="1">
    <source>
        <dbReference type="SAM" id="MobiDB-lite"/>
    </source>
</evidence>
<reference evidence="2" key="1">
    <citation type="submission" date="2020-01" db="EMBL/GenBank/DDBJ databases">
        <authorList>
            <consortium name="DOE Joint Genome Institute"/>
            <person name="Haridas S."/>
            <person name="Albert R."/>
            <person name="Binder M."/>
            <person name="Bloem J."/>
            <person name="Labutti K."/>
            <person name="Salamov A."/>
            <person name="Andreopoulos B."/>
            <person name="Baker S.E."/>
            <person name="Barry K."/>
            <person name="Bills G."/>
            <person name="Bluhm B.H."/>
            <person name="Cannon C."/>
            <person name="Castanera R."/>
            <person name="Culley D.E."/>
            <person name="Daum C."/>
            <person name="Ezra D."/>
            <person name="Gonzalez J.B."/>
            <person name="Henrissat B."/>
            <person name="Kuo A."/>
            <person name="Liang C."/>
            <person name="Lipzen A."/>
            <person name="Lutzoni F."/>
            <person name="Magnuson J."/>
            <person name="Mondo S."/>
            <person name="Nolan M."/>
            <person name="Ohm R."/>
            <person name="Pangilinan J."/>
            <person name="Park H.-J."/>
            <person name="Ramirez L."/>
            <person name="Alfaro M."/>
            <person name="Sun H."/>
            <person name="Tritt A."/>
            <person name="Yoshinaga Y."/>
            <person name="Zwiers L.-H."/>
            <person name="Turgeon B.G."/>
            <person name="Goodwin S.B."/>
            <person name="Spatafora J.W."/>
            <person name="Crous P.W."/>
            <person name="Grigoriev I.V."/>
        </authorList>
    </citation>
    <scope>NUCLEOTIDE SEQUENCE</scope>
    <source>
        <strain evidence="2">CBS 394.84</strain>
    </source>
</reference>
<dbReference type="OrthoDB" id="5417628at2759"/>
<feature type="compositionally biased region" description="Polar residues" evidence="1">
    <location>
        <begin position="427"/>
        <end position="436"/>
    </location>
</feature>
<feature type="compositionally biased region" description="Polar residues" evidence="1">
    <location>
        <begin position="231"/>
        <end position="240"/>
    </location>
</feature>
<name>A0A9P4GUJ9_9PLEO</name>
<feature type="region of interest" description="Disordered" evidence="1">
    <location>
        <begin position="527"/>
        <end position="572"/>
    </location>
</feature>
<gene>
    <name evidence="2" type="ORF">K460DRAFT_329196</name>
</gene>
<dbReference type="Proteomes" id="UP000800039">
    <property type="component" value="Unassembled WGS sequence"/>
</dbReference>
<sequence>MRYDDWDVILFPKDSHIPIQEFKTACYVSSDEYGRQLPTLTCYISSLPPTTPFRISIHSWATIAKPSALIESRRKANQKVVYTVQVVVDGARVFRDIFEVASKWPQEIAHEKQILSSFEQSSSQRQPCLEFPAFHQQTLLQSSWDARDPNGRIRIKLSEQLINKTTSPGEVSLGASHDIVCFSLQHAPKVDVLEQAGISWPIRNPLYFPNTHNRATLPSQTSPTFPRAPKTRNSGSSFARPQNIEPRRRPHSHLPPISNFAKPPVGIRGSGGASIWDGSLAAISADGDDASMDTWSTKRTASNSIGDTVMSDYMYTSSHPSKLGLPWSNSVPTTTRWDNHQSRKDKERQLIVTLRNDQLGQLSEVISSPRRERELPVGFEGQRHDHTGRPPTAHTYYPPKMGPIPLANRPSSAAMARTSSYNDFNNALRNASNATSPDKPPMLNPPPISSSKENCPFSQSLLPAPYPQANRVPTPNPFAQRLPSTSCNVSIRDSSPVFSSLSRFERSVALPPPPAMGHVKSRKEGLAFNSPRLSDQGVRHDQSLLTSMDGDPDATPKPIAKEDKKAAHNTSRVPARVEIIDLDAIDPNLGTDAAHGSTKRSPFKSMHKPGMSSIDSTDRLERHLFSALGDELGSFDQQMDTTGMGPELAHALGGTMAHSNISGSTMLNPSANEFEPTIKRKRRGTLGGDRDKSPLSKKEKGGLMEVDAVPVEVVPRLRGD</sequence>
<dbReference type="EMBL" id="ML976614">
    <property type="protein sequence ID" value="KAF1851306.1"/>
    <property type="molecule type" value="Genomic_DNA"/>
</dbReference>
<evidence type="ECO:0000313" key="3">
    <source>
        <dbReference type="Proteomes" id="UP000800039"/>
    </source>
</evidence>
<feature type="compositionally biased region" description="Basic residues" evidence="1">
    <location>
        <begin position="597"/>
        <end position="607"/>
    </location>
</feature>
<protein>
    <submittedName>
        <fullName evidence="2">Uncharacterized protein</fullName>
    </submittedName>
</protein>
<feature type="compositionally biased region" description="Polar residues" evidence="1">
    <location>
        <begin position="213"/>
        <end position="224"/>
    </location>
</feature>
<proteinExistence type="predicted"/>
<feature type="region of interest" description="Disordered" evidence="1">
    <location>
        <begin position="588"/>
        <end position="612"/>
    </location>
</feature>
<dbReference type="RefSeq" id="XP_040793869.1">
    <property type="nucleotide sequence ID" value="XM_040930735.1"/>
</dbReference>
<feature type="region of interest" description="Disordered" evidence="1">
    <location>
        <begin position="668"/>
        <end position="703"/>
    </location>
</feature>
<feature type="region of interest" description="Disordered" evidence="1">
    <location>
        <begin position="213"/>
        <end position="263"/>
    </location>
</feature>
<evidence type="ECO:0000313" key="2">
    <source>
        <dbReference type="EMBL" id="KAF1851306.1"/>
    </source>
</evidence>
<keyword evidence="3" id="KW-1185">Reference proteome</keyword>
<feature type="region of interest" description="Disordered" evidence="1">
    <location>
        <begin position="380"/>
        <end position="399"/>
    </location>
</feature>
<dbReference type="AlphaFoldDB" id="A0A9P4GUJ9"/>
<accession>A0A9P4GUJ9</accession>
<dbReference type="GeneID" id="63847987"/>
<comment type="caution">
    <text evidence="2">The sequence shown here is derived from an EMBL/GenBank/DDBJ whole genome shotgun (WGS) entry which is preliminary data.</text>
</comment>